<dbReference type="SUPFAM" id="SSF46894">
    <property type="entry name" value="C-terminal effector domain of the bipartite response regulators"/>
    <property type="match status" value="1"/>
</dbReference>
<dbReference type="InterPro" id="IPR000792">
    <property type="entry name" value="Tscrpt_reg_LuxR_C"/>
</dbReference>
<organism evidence="5 6">
    <name type="scientific">Microbacterium immunditiarum</name>
    <dbReference type="NCBI Taxonomy" id="337480"/>
    <lineage>
        <taxon>Bacteria</taxon>
        <taxon>Bacillati</taxon>
        <taxon>Actinomycetota</taxon>
        <taxon>Actinomycetes</taxon>
        <taxon>Micrococcales</taxon>
        <taxon>Microbacteriaceae</taxon>
        <taxon>Microbacterium</taxon>
    </lineage>
</organism>
<evidence type="ECO:0000256" key="2">
    <source>
        <dbReference type="ARBA" id="ARBA00023125"/>
    </source>
</evidence>
<comment type="caution">
    <text evidence="5">The sequence shown here is derived from an EMBL/GenBank/DDBJ whole genome shotgun (WGS) entry which is preliminary data.</text>
</comment>
<keyword evidence="1" id="KW-0805">Transcription regulation</keyword>
<dbReference type="InterPro" id="IPR027417">
    <property type="entry name" value="P-loop_NTPase"/>
</dbReference>
<dbReference type="Gene3D" id="1.10.10.10">
    <property type="entry name" value="Winged helix-like DNA-binding domain superfamily/Winged helix DNA-binding domain"/>
    <property type="match status" value="1"/>
</dbReference>
<dbReference type="PANTHER" id="PTHR44688">
    <property type="entry name" value="DNA-BINDING TRANSCRIPTIONAL ACTIVATOR DEVR_DOSR"/>
    <property type="match status" value="1"/>
</dbReference>
<evidence type="ECO:0000256" key="3">
    <source>
        <dbReference type="ARBA" id="ARBA00023163"/>
    </source>
</evidence>
<dbReference type="Pfam" id="PF00196">
    <property type="entry name" value="GerE"/>
    <property type="match status" value="1"/>
</dbReference>
<reference evidence="5 6" key="1">
    <citation type="submission" date="2020-07" db="EMBL/GenBank/DDBJ databases">
        <title>Sequencing the genomes of 1000 actinobacteria strains.</title>
        <authorList>
            <person name="Klenk H.-P."/>
        </authorList>
    </citation>
    <scope>NUCLEOTIDE SEQUENCE [LARGE SCALE GENOMIC DNA]</scope>
    <source>
        <strain evidence="5 6">DSM 24662</strain>
    </source>
</reference>
<keyword evidence="6" id="KW-1185">Reference proteome</keyword>
<dbReference type="CDD" id="cd06170">
    <property type="entry name" value="LuxR_C_like"/>
    <property type="match status" value="1"/>
</dbReference>
<dbReference type="InterPro" id="IPR036388">
    <property type="entry name" value="WH-like_DNA-bd_sf"/>
</dbReference>
<dbReference type="RefSeq" id="WP_179488460.1">
    <property type="nucleotide sequence ID" value="NZ_JACCBV010000001.1"/>
</dbReference>
<keyword evidence="3" id="KW-0804">Transcription</keyword>
<dbReference type="Proteomes" id="UP000576969">
    <property type="component" value="Unassembled WGS sequence"/>
</dbReference>
<dbReference type="InterPro" id="IPR016032">
    <property type="entry name" value="Sig_transdc_resp-reg_C-effctor"/>
</dbReference>
<dbReference type="EMBL" id="JACCBV010000001">
    <property type="protein sequence ID" value="NYE19253.1"/>
    <property type="molecule type" value="Genomic_DNA"/>
</dbReference>
<accession>A0A7Y9KKJ8</accession>
<dbReference type="PROSITE" id="PS50043">
    <property type="entry name" value="HTH_LUXR_2"/>
    <property type="match status" value="1"/>
</dbReference>
<proteinExistence type="predicted"/>
<evidence type="ECO:0000313" key="6">
    <source>
        <dbReference type="Proteomes" id="UP000576969"/>
    </source>
</evidence>
<feature type="domain" description="HTH luxR-type" evidence="4">
    <location>
        <begin position="807"/>
        <end position="870"/>
    </location>
</feature>
<dbReference type="PROSITE" id="PS00622">
    <property type="entry name" value="HTH_LUXR_1"/>
    <property type="match status" value="1"/>
</dbReference>
<evidence type="ECO:0000313" key="5">
    <source>
        <dbReference type="EMBL" id="NYE19253.1"/>
    </source>
</evidence>
<keyword evidence="2 5" id="KW-0238">DNA-binding</keyword>
<dbReference type="SMART" id="SM00421">
    <property type="entry name" value="HTH_LUXR"/>
    <property type="match status" value="1"/>
</dbReference>
<dbReference type="SUPFAM" id="SSF52540">
    <property type="entry name" value="P-loop containing nucleoside triphosphate hydrolases"/>
    <property type="match status" value="1"/>
</dbReference>
<dbReference type="AlphaFoldDB" id="A0A7Y9KKJ8"/>
<protein>
    <submittedName>
        <fullName evidence="5">DNA-binding CsgD family transcriptional regulator</fullName>
    </submittedName>
</protein>
<name>A0A7Y9KKJ8_9MICO</name>
<evidence type="ECO:0000259" key="4">
    <source>
        <dbReference type="PROSITE" id="PS50043"/>
    </source>
</evidence>
<sequence length="870" mass="93390">MARANTFFVGLRDQTADLLTSGVSVDVLGQPGSGRTTLVASVTSALVELGWDVVHVRGVAALADRPLEALAVADLLRRPAQRPESRVAATVERLRSELADGRTVLVVDDADDLDVTSAGAIAAAHGQRPFPVLTTSRPRPAYRQAPVTLRSSIRPGVVLDIPPLDFVEVLAILADILPGDIEPDTLARIHALSGGLPNLIVAVAVAARQTGRIRQIDGVWVADADLWTPGLTRVVQTLIADLGEPALEALQMLSLAGTVPVSLAAELVGWAALEELDACGLLRFVPRGDDVVLGIFPPLVEERYRRPPLGARSLHFNARIAALLDPSTTAMPGASTLLPPAVTAPWFWPGDAQPTAPRFDRDEGNVEAAELSDTVHVRLMREHWHRQLLLRRREWERNPEAATAILYLRALLVNNAEVETMSRVVAQTPPSTDQAQMAELHRWHALVLAYAADDLAGARTLLQRAATEVGPWAEVLHAVEDYLTLTLDRLPEPRAVAVQRTETRQFSAAVSAATHIAVGDVSEARTALEAAEWTDADMIRTRDVVRGMANLIAGEVEEALAWSRRHVEEARDALDTESVYGHAYVAVSALILSGRMNELRTMLGNVLSTGLTSSVQRHYVDSLLGLAAVLAARDGHTTRDASYYRYLRSAARSSTLPLPAWAMARADIEVADDDPEGAEHLWDAVQGYLDRGLVVSAVLLGGVALDLSPDPDRVATLREATGPRAAGLLDAVLRVAEAAVDDDPVAGARLGRRLIDAGLVSLGVRATGHSIRRLRASGAATESREVLDALVRQLHGAGIDPDPLLGSLAPTRQLSPREQQVGSLVAHGMTNAEIARMLGITPKTVENHLSRILRKLGATDRSEVVGVFRG</sequence>
<dbReference type="GO" id="GO:0006355">
    <property type="term" value="P:regulation of DNA-templated transcription"/>
    <property type="evidence" value="ECO:0007669"/>
    <property type="project" value="InterPro"/>
</dbReference>
<dbReference type="PANTHER" id="PTHR44688:SF16">
    <property type="entry name" value="DNA-BINDING TRANSCRIPTIONAL ACTIVATOR DEVR_DOSR"/>
    <property type="match status" value="1"/>
</dbReference>
<dbReference type="Gene3D" id="3.40.50.300">
    <property type="entry name" value="P-loop containing nucleotide triphosphate hydrolases"/>
    <property type="match status" value="1"/>
</dbReference>
<evidence type="ECO:0000256" key="1">
    <source>
        <dbReference type="ARBA" id="ARBA00023015"/>
    </source>
</evidence>
<dbReference type="GO" id="GO:0003677">
    <property type="term" value="F:DNA binding"/>
    <property type="evidence" value="ECO:0007669"/>
    <property type="project" value="UniProtKB-KW"/>
</dbReference>
<dbReference type="PRINTS" id="PR00038">
    <property type="entry name" value="HTHLUXR"/>
</dbReference>
<gene>
    <name evidence="5" type="ORF">BJ991_001281</name>
</gene>